<keyword evidence="1" id="KW-0472">Membrane</keyword>
<proteinExistence type="predicted"/>
<protein>
    <recommendedName>
        <fullName evidence="4">ABC transporter permease</fullName>
    </recommendedName>
</protein>
<evidence type="ECO:0008006" key="4">
    <source>
        <dbReference type="Google" id="ProtNLM"/>
    </source>
</evidence>
<name>A0ABT7J2E9_9ACTN</name>
<gene>
    <name evidence="2" type="ORF">QNN03_18830</name>
</gene>
<sequence>MFWMVQVERIGFLGQGDVGALWALAVVWGLAAALTTWSAVLFASGRLKP</sequence>
<evidence type="ECO:0000313" key="3">
    <source>
        <dbReference type="Proteomes" id="UP001241926"/>
    </source>
</evidence>
<dbReference type="Proteomes" id="UP001241926">
    <property type="component" value="Unassembled WGS sequence"/>
</dbReference>
<reference evidence="2 3" key="1">
    <citation type="submission" date="2023-05" db="EMBL/GenBank/DDBJ databases">
        <title>Streptomyces fuscus sp. nov., a brown-black pigment producing actinomyces isolated from dry sand of Sea duck farm.</title>
        <authorList>
            <person name="Xie J."/>
            <person name="Shen N."/>
        </authorList>
    </citation>
    <scope>NUCLEOTIDE SEQUENCE [LARGE SCALE GENOMIC DNA]</scope>
    <source>
        <strain evidence="2 3">GXMU-J15</strain>
    </source>
</reference>
<comment type="caution">
    <text evidence="2">The sequence shown here is derived from an EMBL/GenBank/DDBJ whole genome shotgun (WGS) entry which is preliminary data.</text>
</comment>
<dbReference type="EMBL" id="JASJUS010000017">
    <property type="protein sequence ID" value="MDL2078494.1"/>
    <property type="molecule type" value="Genomic_DNA"/>
</dbReference>
<keyword evidence="3" id="KW-1185">Reference proteome</keyword>
<keyword evidence="1" id="KW-1133">Transmembrane helix</keyword>
<keyword evidence="1" id="KW-0812">Transmembrane</keyword>
<evidence type="ECO:0000256" key="1">
    <source>
        <dbReference type="SAM" id="Phobius"/>
    </source>
</evidence>
<feature type="transmembrane region" description="Helical" evidence="1">
    <location>
        <begin position="20"/>
        <end position="43"/>
    </location>
</feature>
<dbReference type="RefSeq" id="WP_176711589.1">
    <property type="nucleotide sequence ID" value="NZ_JASJUS010000017.1"/>
</dbReference>
<accession>A0ABT7J2E9</accession>
<organism evidence="2 3">
    <name type="scientific">Streptomyces fuscus</name>
    <dbReference type="NCBI Taxonomy" id="3048495"/>
    <lineage>
        <taxon>Bacteria</taxon>
        <taxon>Bacillati</taxon>
        <taxon>Actinomycetota</taxon>
        <taxon>Actinomycetes</taxon>
        <taxon>Kitasatosporales</taxon>
        <taxon>Streptomycetaceae</taxon>
        <taxon>Streptomyces</taxon>
    </lineage>
</organism>
<evidence type="ECO:0000313" key="2">
    <source>
        <dbReference type="EMBL" id="MDL2078494.1"/>
    </source>
</evidence>